<organism evidence="8 9">
    <name type="scientific">Ramlibacter alkalitolerans</name>
    <dbReference type="NCBI Taxonomy" id="2039631"/>
    <lineage>
        <taxon>Bacteria</taxon>
        <taxon>Pseudomonadati</taxon>
        <taxon>Pseudomonadota</taxon>
        <taxon>Betaproteobacteria</taxon>
        <taxon>Burkholderiales</taxon>
        <taxon>Comamonadaceae</taxon>
        <taxon>Ramlibacter</taxon>
    </lineage>
</organism>
<feature type="domain" description="Flagellar basal body rod protein N-terminal" evidence="5">
    <location>
        <begin position="7"/>
        <end position="35"/>
    </location>
</feature>
<evidence type="ECO:0000259" key="5">
    <source>
        <dbReference type="Pfam" id="PF00460"/>
    </source>
</evidence>
<reference evidence="8 9" key="1">
    <citation type="journal article" date="2017" name="Int. J. Syst. Evol. Microbiol.">
        <title>Ramlibacter alkalitolerans sp. nov., alkali-tolerant bacterium isolated from soil of ginseng.</title>
        <authorList>
            <person name="Lee D.H."/>
            <person name="Cha C.J."/>
        </authorList>
    </citation>
    <scope>NUCLEOTIDE SEQUENCE [LARGE SCALE GENOMIC DNA]</scope>
    <source>
        <strain evidence="8 9">KACC 19305</strain>
    </source>
</reference>
<dbReference type="SUPFAM" id="SSF117143">
    <property type="entry name" value="Flagellar hook protein flgE"/>
    <property type="match status" value="1"/>
</dbReference>
<keyword evidence="9" id="KW-1185">Reference proteome</keyword>
<dbReference type="Gene3D" id="2.60.98.20">
    <property type="entry name" value="Flagellar hook protein FlgE"/>
    <property type="match status" value="1"/>
</dbReference>
<comment type="caution">
    <text evidence="8">The sequence shown here is derived from an EMBL/GenBank/DDBJ whole genome shotgun (WGS) entry which is preliminary data.</text>
</comment>
<dbReference type="InterPro" id="IPR001444">
    <property type="entry name" value="Flag_bb_rod_N"/>
</dbReference>
<keyword evidence="8" id="KW-0282">Flagellum</keyword>
<dbReference type="InterPro" id="IPR053967">
    <property type="entry name" value="LlgE_F_G-like_D1"/>
</dbReference>
<dbReference type="Pfam" id="PF06429">
    <property type="entry name" value="Flg_bbr_C"/>
    <property type="match status" value="1"/>
</dbReference>
<dbReference type="InterPro" id="IPR037058">
    <property type="entry name" value="Falgellar_hook_FlgE_sf"/>
</dbReference>
<dbReference type="PANTHER" id="PTHR30435">
    <property type="entry name" value="FLAGELLAR PROTEIN"/>
    <property type="match status" value="1"/>
</dbReference>
<gene>
    <name evidence="8" type="ORF">JI746_19900</name>
</gene>
<dbReference type="RefSeq" id="WP_201692012.1">
    <property type="nucleotide sequence ID" value="NZ_JAEQND010000011.1"/>
</dbReference>
<dbReference type="NCBIfam" id="TIGR03506">
    <property type="entry name" value="FlgEFG_subfam"/>
    <property type="match status" value="1"/>
</dbReference>
<dbReference type="EMBL" id="JAEQND010000011">
    <property type="protein sequence ID" value="MBL0427386.1"/>
    <property type="molecule type" value="Genomic_DNA"/>
</dbReference>
<dbReference type="Pfam" id="PF00460">
    <property type="entry name" value="Flg_bb_rod"/>
    <property type="match status" value="1"/>
</dbReference>
<feature type="domain" description="Flagellar basal-body/hook protein C-terminal" evidence="6">
    <location>
        <begin position="345"/>
        <end position="386"/>
    </location>
</feature>
<comment type="similarity">
    <text evidence="2 4">Belongs to the flagella basal body rod proteins family.</text>
</comment>
<evidence type="ECO:0000256" key="3">
    <source>
        <dbReference type="ARBA" id="ARBA00023143"/>
    </source>
</evidence>
<dbReference type="InterPro" id="IPR020013">
    <property type="entry name" value="Flagellar_FlgE/F/G"/>
</dbReference>
<dbReference type="Pfam" id="PF22692">
    <property type="entry name" value="LlgE_F_G_D1"/>
    <property type="match status" value="1"/>
</dbReference>
<evidence type="ECO:0000256" key="4">
    <source>
        <dbReference type="RuleBase" id="RU362116"/>
    </source>
</evidence>
<accession>A0ABS1JT85</accession>
<keyword evidence="3 4" id="KW-0975">Bacterial flagellum</keyword>
<protein>
    <recommendedName>
        <fullName evidence="4">Flagellar hook protein FlgE</fullName>
    </recommendedName>
</protein>
<keyword evidence="8" id="KW-0966">Cell projection</keyword>
<proteinExistence type="inferred from homology"/>
<keyword evidence="8" id="KW-0969">Cilium</keyword>
<sequence>MLDSIHVGFTGLQAFQQGLRVIANNTTNLNTPGFKASNLQFSDLMDASSSGTKGGEAALGHGVDALASRVDWRQGDFRQTGNDFDLALDGQGLFVLRDGQGQTRYTRSGQFQFDAAGVLLNRADGSKVLGRSADGTLGEISMAGLRTNAGKATEVARFTGNLSSTATEQTVGSVQVHDGAGGEHNLQVRLTSLAPDKEGRWKVELLDGSTSVGEAELAFEDGLPTAATSKLSFSYTPAGRSAQPLTLDFSSDVTSFASGSLSTLAMTSQDGFGPGALTKLAFDATGVLVATYSNGQTSKGVRLALGRFSTPDAVRDLGDGLYAETGGVPWLLGAAGDAGFASVRAGSLEISNVDLSREFSDLVIMQRGYQASSQIVSTANDMLQELFGMKHK</sequence>
<comment type="function">
    <text evidence="4">A flexible structure which links the flagellar filament to the drive apparatus in the basal body.</text>
</comment>
<evidence type="ECO:0000313" key="9">
    <source>
        <dbReference type="Proteomes" id="UP000622707"/>
    </source>
</evidence>
<feature type="domain" description="Flagellar hook protein FlgE/F/G-like D1" evidence="7">
    <location>
        <begin position="87"/>
        <end position="130"/>
    </location>
</feature>
<evidence type="ECO:0000259" key="6">
    <source>
        <dbReference type="Pfam" id="PF06429"/>
    </source>
</evidence>
<comment type="subcellular location">
    <subcellularLocation>
        <location evidence="1 4">Bacterial flagellum basal body</location>
    </subcellularLocation>
</comment>
<dbReference type="Proteomes" id="UP000622707">
    <property type="component" value="Unassembled WGS sequence"/>
</dbReference>
<dbReference type="InterPro" id="IPR010930">
    <property type="entry name" value="Flg_bb/hook_C_dom"/>
</dbReference>
<dbReference type="InterPro" id="IPR037925">
    <property type="entry name" value="FlgE/F/G-like"/>
</dbReference>
<evidence type="ECO:0000313" key="8">
    <source>
        <dbReference type="EMBL" id="MBL0427386.1"/>
    </source>
</evidence>
<dbReference type="PANTHER" id="PTHR30435:SF1">
    <property type="entry name" value="FLAGELLAR HOOK PROTEIN FLGE"/>
    <property type="match status" value="1"/>
</dbReference>
<name>A0ABS1JT85_9BURK</name>
<evidence type="ECO:0000256" key="1">
    <source>
        <dbReference type="ARBA" id="ARBA00004117"/>
    </source>
</evidence>
<evidence type="ECO:0000259" key="7">
    <source>
        <dbReference type="Pfam" id="PF22692"/>
    </source>
</evidence>
<evidence type="ECO:0000256" key="2">
    <source>
        <dbReference type="ARBA" id="ARBA00009677"/>
    </source>
</evidence>